<dbReference type="GO" id="GO:0043683">
    <property type="term" value="P:type IV pilus assembly"/>
    <property type="evidence" value="ECO:0007669"/>
    <property type="project" value="InterPro"/>
</dbReference>
<protein>
    <submittedName>
        <fullName evidence="2">Tfp pilus assembly protein PilW</fullName>
    </submittedName>
</protein>
<dbReference type="Proteomes" id="UP000054608">
    <property type="component" value="Unassembled WGS sequence"/>
</dbReference>
<proteinExistence type="predicted"/>
<evidence type="ECO:0000313" key="3">
    <source>
        <dbReference type="Proteomes" id="UP000054608"/>
    </source>
</evidence>
<dbReference type="AlphaFoldDB" id="A0A0W0XW48"/>
<dbReference type="STRING" id="458.Lrub_1145"/>
<dbReference type="OrthoDB" id="5296662at2"/>
<dbReference type="EMBL" id="LNYT01000007">
    <property type="protein sequence ID" value="KTD48794.1"/>
    <property type="molecule type" value="Genomic_DNA"/>
</dbReference>
<dbReference type="PATRIC" id="fig|458.5.peg.1185"/>
<gene>
    <name evidence="2" type="ORF">Lrub_1145</name>
</gene>
<name>A0A0W0XW48_9GAMM</name>
<dbReference type="Pfam" id="PF16074">
    <property type="entry name" value="PilW"/>
    <property type="match status" value="1"/>
</dbReference>
<feature type="transmembrane region" description="Helical" evidence="1">
    <location>
        <begin position="12"/>
        <end position="33"/>
    </location>
</feature>
<keyword evidence="1" id="KW-0812">Transmembrane</keyword>
<accession>A0A0W0XW48</accession>
<evidence type="ECO:0000313" key="2">
    <source>
        <dbReference type="EMBL" id="KTD48794.1"/>
    </source>
</evidence>
<dbReference type="RefSeq" id="WP_058531228.1">
    <property type="nucleotide sequence ID" value="NZ_CAAAIN010000001.1"/>
</dbReference>
<organism evidence="2 3">
    <name type="scientific">Legionella rubrilucens</name>
    <dbReference type="NCBI Taxonomy" id="458"/>
    <lineage>
        <taxon>Bacteria</taxon>
        <taxon>Pseudomonadati</taxon>
        <taxon>Pseudomonadota</taxon>
        <taxon>Gammaproteobacteria</taxon>
        <taxon>Legionellales</taxon>
        <taxon>Legionellaceae</taxon>
        <taxon>Legionella</taxon>
    </lineage>
</organism>
<keyword evidence="3" id="KW-1185">Reference proteome</keyword>
<keyword evidence="1" id="KW-0472">Membrane</keyword>
<keyword evidence="1" id="KW-1133">Transmembrane helix</keyword>
<comment type="caution">
    <text evidence="2">The sequence shown here is derived from an EMBL/GenBank/DDBJ whole genome shotgun (WGS) entry which is preliminary data.</text>
</comment>
<reference evidence="2 3" key="1">
    <citation type="submission" date="2015-11" db="EMBL/GenBank/DDBJ databases">
        <title>Genomic analysis of 38 Legionella species identifies large and diverse effector repertoires.</title>
        <authorList>
            <person name="Burstein D."/>
            <person name="Amaro F."/>
            <person name="Zusman T."/>
            <person name="Lifshitz Z."/>
            <person name="Cohen O."/>
            <person name="Gilbert J.A."/>
            <person name="Pupko T."/>
            <person name="Shuman H.A."/>
            <person name="Segal G."/>
        </authorList>
    </citation>
    <scope>NUCLEOTIDE SEQUENCE [LARGE SCALE GENOMIC DNA]</scope>
    <source>
        <strain evidence="2 3">WA-270A-C2</strain>
    </source>
</reference>
<dbReference type="InterPro" id="IPR032092">
    <property type="entry name" value="PilW"/>
</dbReference>
<evidence type="ECO:0000256" key="1">
    <source>
        <dbReference type="SAM" id="Phobius"/>
    </source>
</evidence>
<sequence length="336" mass="36845">MKRLPCHGFSVIEFMVAITLGTLLIASAGAVYLSNKSTYVMQEGLARLQENGRYANFLLARELRMAGFQGCANQKQIAVTNLVRNVSAMLSYDKPVQGYDGLAASFSPLLPANLTGKPLAGSDIIEVRMASNFGVQLRDDMNQPNNPILVYDRLGIAAGDPVMITNCSVGDIFIAGANTNATAITHTVSDNTSNDLTMAYPANSQVMRFLYYAFYVKNTGRVNSVGQPILALVRLDINGNEDEIAEGVERMRVSYGVDTDGDNTVDTYQTATQVNNANNWNNVISIQINLLFATTENVNDKVQPYTFNGVTTTPTDRKLRRQWDTFITLRNRGLPS</sequence>